<organism evidence="2 3">
    <name type="scientific">Pseudomicrostroma glucosiphilum</name>
    <dbReference type="NCBI Taxonomy" id="1684307"/>
    <lineage>
        <taxon>Eukaryota</taxon>
        <taxon>Fungi</taxon>
        <taxon>Dikarya</taxon>
        <taxon>Basidiomycota</taxon>
        <taxon>Ustilaginomycotina</taxon>
        <taxon>Exobasidiomycetes</taxon>
        <taxon>Microstromatales</taxon>
        <taxon>Microstromatales incertae sedis</taxon>
        <taxon>Pseudomicrostroma</taxon>
    </lineage>
</organism>
<proteinExistence type="predicted"/>
<dbReference type="STRING" id="1684307.A0A316U1F0"/>
<gene>
    <name evidence="2" type="ORF">BCV69DRAFT_313956</name>
</gene>
<name>A0A316U1F0_9BASI</name>
<evidence type="ECO:0000313" key="3">
    <source>
        <dbReference type="Proteomes" id="UP000245942"/>
    </source>
</evidence>
<feature type="compositionally biased region" description="Acidic residues" evidence="1">
    <location>
        <begin position="298"/>
        <end position="308"/>
    </location>
</feature>
<feature type="compositionally biased region" description="Basic residues" evidence="1">
    <location>
        <begin position="95"/>
        <end position="110"/>
    </location>
</feature>
<feature type="compositionally biased region" description="Basic and acidic residues" evidence="1">
    <location>
        <begin position="277"/>
        <end position="297"/>
    </location>
</feature>
<sequence length="376" mass="38730">MALNLDDLIGSMQSVHAGDRGQGIEEIRENLRLTLGQSAMGPLQVEGYSSASGSGAMRINGRYGRYDTGASGSGSSAAGTAKKRRMLNRNGYPQPHHHAHPPALHMRQRPHYSSPSHSRSRERARGGSGLAFKDSIEGQHSDLIDGGEDAVGDSTMTGEDGAGTSYFSGSINRNSNYHLSNSGGDYSIPYPSPVNGLTSTHTQRLPSGAASAADMALSPATSSYPRSYTSNTSSSGAGPSSFASTSASSHSAAGSSGFYGIGNGAAPPANTPQQTPSDRDDTALLHRVARPDGRGEDLIWEGSEDVEGEAAVGASAVSDIDVLDEEEPGPVSKYLASPPNEARGSGGSSSGGYDLSRPASSSPKKLVNGFTPTLLS</sequence>
<dbReference type="Proteomes" id="UP000245942">
    <property type="component" value="Unassembled WGS sequence"/>
</dbReference>
<feature type="region of interest" description="Disordered" evidence="1">
    <location>
        <begin position="88"/>
        <end position="134"/>
    </location>
</feature>
<feature type="compositionally biased region" description="Low complexity" evidence="1">
    <location>
        <begin position="207"/>
        <end position="220"/>
    </location>
</feature>
<dbReference type="RefSeq" id="XP_025346369.1">
    <property type="nucleotide sequence ID" value="XM_025495075.1"/>
</dbReference>
<dbReference type="GeneID" id="37016809"/>
<dbReference type="AlphaFoldDB" id="A0A316U1F0"/>
<feature type="compositionally biased region" description="Polar residues" evidence="1">
    <location>
        <begin position="195"/>
        <end position="205"/>
    </location>
</feature>
<dbReference type="EMBL" id="KZ819332">
    <property type="protein sequence ID" value="PWN19209.1"/>
    <property type="molecule type" value="Genomic_DNA"/>
</dbReference>
<keyword evidence="3" id="KW-1185">Reference proteome</keyword>
<accession>A0A316U1F0</accession>
<feature type="compositionally biased region" description="Low complexity" evidence="1">
    <location>
        <begin position="309"/>
        <end position="319"/>
    </location>
</feature>
<feature type="compositionally biased region" description="Low complexity" evidence="1">
    <location>
        <begin position="229"/>
        <end position="256"/>
    </location>
</feature>
<feature type="region of interest" description="Disordered" evidence="1">
    <location>
        <begin position="194"/>
        <end position="376"/>
    </location>
</feature>
<protein>
    <submittedName>
        <fullName evidence="2">Uncharacterized protein</fullName>
    </submittedName>
</protein>
<evidence type="ECO:0000313" key="2">
    <source>
        <dbReference type="EMBL" id="PWN19209.1"/>
    </source>
</evidence>
<dbReference type="OrthoDB" id="3366315at2759"/>
<evidence type="ECO:0000256" key="1">
    <source>
        <dbReference type="SAM" id="MobiDB-lite"/>
    </source>
</evidence>
<feature type="compositionally biased region" description="Low complexity" evidence="1">
    <location>
        <begin position="264"/>
        <end position="276"/>
    </location>
</feature>
<reference evidence="2 3" key="1">
    <citation type="journal article" date="2018" name="Mol. Biol. Evol.">
        <title>Broad Genomic Sampling Reveals a Smut Pathogenic Ancestry of the Fungal Clade Ustilaginomycotina.</title>
        <authorList>
            <person name="Kijpornyongpan T."/>
            <person name="Mondo S.J."/>
            <person name="Barry K."/>
            <person name="Sandor L."/>
            <person name="Lee J."/>
            <person name="Lipzen A."/>
            <person name="Pangilinan J."/>
            <person name="LaButti K."/>
            <person name="Hainaut M."/>
            <person name="Henrissat B."/>
            <person name="Grigoriev I.V."/>
            <person name="Spatafora J.W."/>
            <person name="Aime M.C."/>
        </authorList>
    </citation>
    <scope>NUCLEOTIDE SEQUENCE [LARGE SCALE GENOMIC DNA]</scope>
    <source>
        <strain evidence="2 3">MCA 4718</strain>
    </source>
</reference>